<feature type="domain" description="WCX" evidence="2">
    <location>
        <begin position="257"/>
        <end position="330"/>
    </location>
</feature>
<dbReference type="AlphaFoldDB" id="A0A0D7VWP3"/>
<protein>
    <submittedName>
        <fullName evidence="3">Transcriptional regulator</fullName>
    </submittedName>
</protein>
<dbReference type="InterPro" id="IPR051534">
    <property type="entry name" value="CBASS_pafABC_assoc_protein"/>
</dbReference>
<dbReference type="STRING" id="1382798.PK35_15535"/>
<dbReference type="InterPro" id="IPR057727">
    <property type="entry name" value="WCX_dom"/>
</dbReference>
<dbReference type="EMBL" id="JTDV01000016">
    <property type="protein sequence ID" value="KJD31246.1"/>
    <property type="molecule type" value="Genomic_DNA"/>
</dbReference>
<reference evidence="3 4" key="1">
    <citation type="journal article" date="2015" name="Antonie Van Leeuwenhoek">
        <title>Tamlana nanhaiensis sp. nov., isolated from surface seawater collected from the South China Sea.</title>
        <authorList>
            <person name="Liu X."/>
            <person name="Lai Q."/>
            <person name="Du Y."/>
            <person name="Li G."/>
            <person name="Sun F."/>
            <person name="Shao Z."/>
        </authorList>
    </citation>
    <scope>NUCLEOTIDE SEQUENCE [LARGE SCALE GENOMIC DNA]</scope>
    <source>
        <strain evidence="3 4">FHC16</strain>
    </source>
</reference>
<proteinExistence type="predicted"/>
<dbReference type="Pfam" id="PF13280">
    <property type="entry name" value="WYL"/>
    <property type="match status" value="1"/>
</dbReference>
<name>A0A0D7VWP3_9FLAO</name>
<dbReference type="InterPro" id="IPR026881">
    <property type="entry name" value="WYL_dom"/>
</dbReference>
<dbReference type="Pfam" id="PF25583">
    <property type="entry name" value="WCX"/>
    <property type="match status" value="1"/>
</dbReference>
<comment type="caution">
    <text evidence="3">The sequence shown here is derived from an EMBL/GenBank/DDBJ whole genome shotgun (WGS) entry which is preliminary data.</text>
</comment>
<keyword evidence="4" id="KW-1185">Reference proteome</keyword>
<evidence type="ECO:0000313" key="3">
    <source>
        <dbReference type="EMBL" id="KJD31246.1"/>
    </source>
</evidence>
<evidence type="ECO:0000259" key="1">
    <source>
        <dbReference type="Pfam" id="PF13280"/>
    </source>
</evidence>
<sequence>MSTNKHAIIRYQTLDKCFRNTGKRYYIEDLLKACNTAIFEFDPNSDGIKKRQLYDDIRFMESSQGFSIILLKIKDGRRAYYQYEDASFSINNQPLNNLEAEQLKSAILVLTRFKGLPQFKWVNELIPKLDQSFNLSEHNQDIIGFDNNPYLKGLEFIEPLFTAINNKQAITVIYQSFKHQTAQRWVYHPYYLKQHNNRWFVFGKKQDFKGLTNLALDRIQAIQPCIEPYDDSEMVDFETYFEDVIGVTKHNDVLITIILQASTTLAPYIKTKPLHGSQKKVEENENGYTFSIEVIPNYEMEKLILSFGEDLRVINPEFIKQNIKNRLQKAQQNY</sequence>
<dbReference type="OrthoDB" id="43316at2"/>
<dbReference type="Proteomes" id="UP000032361">
    <property type="component" value="Unassembled WGS sequence"/>
</dbReference>
<evidence type="ECO:0000259" key="2">
    <source>
        <dbReference type="Pfam" id="PF25583"/>
    </source>
</evidence>
<feature type="domain" description="WYL" evidence="1">
    <location>
        <begin position="156"/>
        <end position="223"/>
    </location>
</feature>
<dbReference type="PANTHER" id="PTHR34580:SF9">
    <property type="entry name" value="SLL5097 PROTEIN"/>
    <property type="match status" value="1"/>
</dbReference>
<dbReference type="PATRIC" id="fig|1382798.3.peg.1673"/>
<gene>
    <name evidence="3" type="ORF">PK35_15535</name>
</gene>
<organism evidence="3 4">
    <name type="scientific">Neotamlana nanhaiensis</name>
    <dbReference type="NCBI Taxonomy" id="1382798"/>
    <lineage>
        <taxon>Bacteria</taxon>
        <taxon>Pseudomonadati</taxon>
        <taxon>Bacteroidota</taxon>
        <taxon>Flavobacteriia</taxon>
        <taxon>Flavobacteriales</taxon>
        <taxon>Flavobacteriaceae</taxon>
        <taxon>Neotamlana</taxon>
    </lineage>
</organism>
<dbReference type="PROSITE" id="PS52050">
    <property type="entry name" value="WYL"/>
    <property type="match status" value="1"/>
</dbReference>
<accession>A0A0D7VWP3</accession>
<evidence type="ECO:0000313" key="4">
    <source>
        <dbReference type="Proteomes" id="UP000032361"/>
    </source>
</evidence>
<dbReference type="RefSeq" id="WP_044627493.1">
    <property type="nucleotide sequence ID" value="NZ_JTDV01000016.1"/>
</dbReference>
<dbReference type="PANTHER" id="PTHR34580">
    <property type="match status" value="1"/>
</dbReference>